<evidence type="ECO:0000313" key="1">
    <source>
        <dbReference type="Ensembl" id="ENSACAP00000035152.1"/>
    </source>
</evidence>
<dbReference type="AlphaFoldDB" id="A0A803TIW2"/>
<dbReference type="GeneTree" id="ENSGT00940000163873"/>
<evidence type="ECO:0000313" key="2">
    <source>
        <dbReference type="Proteomes" id="UP000001646"/>
    </source>
</evidence>
<organism evidence="1 2">
    <name type="scientific">Anolis carolinensis</name>
    <name type="common">Green anole</name>
    <name type="synonym">American chameleon</name>
    <dbReference type="NCBI Taxonomy" id="28377"/>
    <lineage>
        <taxon>Eukaryota</taxon>
        <taxon>Metazoa</taxon>
        <taxon>Chordata</taxon>
        <taxon>Craniata</taxon>
        <taxon>Vertebrata</taxon>
        <taxon>Euteleostomi</taxon>
        <taxon>Lepidosauria</taxon>
        <taxon>Squamata</taxon>
        <taxon>Bifurcata</taxon>
        <taxon>Unidentata</taxon>
        <taxon>Episquamata</taxon>
        <taxon>Toxicofera</taxon>
        <taxon>Iguania</taxon>
        <taxon>Dactyloidae</taxon>
        <taxon>Anolis</taxon>
    </lineage>
</organism>
<accession>A0A803TIW2</accession>
<keyword evidence="2" id="KW-1185">Reference proteome</keyword>
<name>A0A803TIW2_ANOCA</name>
<sequence length="234" mass="26223">MVITDLQSLNTYRYHLETFTETRFASWKSEPYWGEEVDSPQSGAAPLPWDLRADVPDMFKDKIMTIKVPHTSSVTGCPACECSGRKTCTLCWGHKTVPCLMCTGRGYPLFNNLSCTLCAGRRIVKCEICNGQGTTTCRDCGGKTQLLSYIEAQVEWKSHVFEYAVNQRSGFPIELLQGINGKTLFVDEQNMVYPVTSFPENAINQVSRTAIELHQKQFAPTSQILRQVSAFVGE</sequence>
<reference evidence="1" key="2">
    <citation type="submission" date="2025-08" db="UniProtKB">
        <authorList>
            <consortium name="Ensembl"/>
        </authorList>
    </citation>
    <scope>IDENTIFICATION</scope>
</reference>
<reference evidence="1" key="3">
    <citation type="submission" date="2025-09" db="UniProtKB">
        <authorList>
            <consortium name="Ensembl"/>
        </authorList>
    </citation>
    <scope>IDENTIFICATION</scope>
</reference>
<evidence type="ECO:0008006" key="3">
    <source>
        <dbReference type="Google" id="ProtNLM"/>
    </source>
</evidence>
<dbReference type="InterPro" id="IPR052789">
    <property type="entry name" value="SSUH2_homolog"/>
</dbReference>
<dbReference type="PANTHER" id="PTHR48465:SF1">
    <property type="entry name" value="PROTEIN SSUH2 HOMOLOG"/>
    <property type="match status" value="1"/>
</dbReference>
<dbReference type="Proteomes" id="UP000001646">
    <property type="component" value="Unplaced"/>
</dbReference>
<proteinExistence type="predicted"/>
<dbReference type="Ensembl" id="ENSACAT00000042604.1">
    <property type="protein sequence ID" value="ENSACAP00000035152.1"/>
    <property type="gene ID" value="ENSACAG00000034935.1"/>
</dbReference>
<dbReference type="PANTHER" id="PTHR48465">
    <property type="entry name" value="PROTEIN SSUH2 HOMOLOG"/>
    <property type="match status" value="1"/>
</dbReference>
<protein>
    <recommendedName>
        <fullName evidence="3">CR-type domain-containing protein</fullName>
    </recommendedName>
</protein>
<reference evidence="1" key="1">
    <citation type="submission" date="2009-12" db="EMBL/GenBank/DDBJ databases">
        <title>The Genome Sequence of Anolis carolinensis (Green Anole Lizard).</title>
        <authorList>
            <consortium name="The Genome Sequencing Platform"/>
            <person name="Di Palma F."/>
            <person name="Alfoldi J."/>
            <person name="Heiman D."/>
            <person name="Young S."/>
            <person name="Grabherr M."/>
            <person name="Johnson J."/>
            <person name="Lander E.S."/>
            <person name="Lindblad-Toh K."/>
        </authorList>
    </citation>
    <scope>NUCLEOTIDE SEQUENCE [LARGE SCALE GENOMIC DNA]</scope>
    <source>
        <strain evidence="1">JBL SC #1</strain>
    </source>
</reference>